<feature type="compositionally biased region" description="Polar residues" evidence="11">
    <location>
        <begin position="471"/>
        <end position="493"/>
    </location>
</feature>
<evidence type="ECO:0000256" key="9">
    <source>
        <dbReference type="ARBA" id="ARBA00023049"/>
    </source>
</evidence>
<dbReference type="GO" id="GO:1990904">
    <property type="term" value="C:ribonucleoprotein complex"/>
    <property type="evidence" value="ECO:0007669"/>
    <property type="project" value="UniProtKB-KW"/>
</dbReference>
<keyword evidence="6" id="KW-0378">Hydrolase</keyword>
<evidence type="ECO:0000256" key="11">
    <source>
        <dbReference type="SAM" id="MobiDB-lite"/>
    </source>
</evidence>
<keyword evidence="9" id="KW-0482">Metalloprotease</keyword>
<feature type="compositionally biased region" description="Low complexity" evidence="11">
    <location>
        <begin position="773"/>
        <end position="782"/>
    </location>
</feature>
<feature type="compositionally biased region" description="Polar residues" evidence="11">
    <location>
        <begin position="948"/>
        <end position="960"/>
    </location>
</feature>
<feature type="region of interest" description="Disordered" evidence="11">
    <location>
        <begin position="301"/>
        <end position="335"/>
    </location>
</feature>
<dbReference type="InterPro" id="IPR001431">
    <property type="entry name" value="Pept_M16_Zn_BS"/>
</dbReference>
<feature type="compositionally biased region" description="Polar residues" evidence="11">
    <location>
        <begin position="881"/>
        <end position="891"/>
    </location>
</feature>
<dbReference type="Pfam" id="PF03398">
    <property type="entry name" value="Ist1"/>
    <property type="match status" value="1"/>
</dbReference>
<dbReference type="GO" id="GO:0015031">
    <property type="term" value="P:protein transport"/>
    <property type="evidence" value="ECO:0007669"/>
    <property type="project" value="InterPro"/>
</dbReference>
<dbReference type="GO" id="GO:0003735">
    <property type="term" value="F:structural constituent of ribosome"/>
    <property type="evidence" value="ECO:0007669"/>
    <property type="project" value="InterPro"/>
</dbReference>
<dbReference type="Proteomes" id="UP000326396">
    <property type="component" value="Linkage Group LG7"/>
</dbReference>
<feature type="compositionally biased region" description="Polar residues" evidence="11">
    <location>
        <begin position="406"/>
        <end position="420"/>
    </location>
</feature>
<keyword evidence="15" id="KW-1185">Reference proteome</keyword>
<feature type="region of interest" description="Disordered" evidence="11">
    <location>
        <begin position="605"/>
        <end position="655"/>
    </location>
</feature>
<dbReference type="InterPro" id="IPR005061">
    <property type="entry name" value="Ist1"/>
</dbReference>
<dbReference type="GO" id="GO:0005840">
    <property type="term" value="C:ribosome"/>
    <property type="evidence" value="ECO:0007669"/>
    <property type="project" value="UniProtKB-KW"/>
</dbReference>
<sequence>MHTVSAKTALKLATSRIKLMKNKKGVQINQMKRELAQLLETGQDRTARIRVEHVIREEKMVAAYDLIEIYCELIVARLPIIESQKTCPIDLKEAITSVIFAAPRCSDISELSDIRKQFTAKYGKDFVSAAIELHPDCGVSRMLIEKLSAVAPDLQTKIKVLSAVAKDHNINWDPISFEEKESKPPSDLLNGPGNFENVSMASADPPMIQSVNIHEEKQNTPFDLSEQNKKYTQSSPDVNSTYSGGETSSSGVTYEKMEMRQNWKMEFKDATSAAQAAAESAERAAMAARAAAQFSSQKKIVNHHPTGPHMPISRDEPPHVSAPSGSSRESTLDDRKPKISNQHIDNQHAASQKATERFDGSTNVSIVDEKLVDDFHMSINRDKPPYVSASSGSSGEISSNDRKPNIRNQHVDQSQHVTSQKITERFDRSNNDSIEYEKIVNNFHMTDGYFDESLHEDQEAPPSPERESKTKFVSGQNESIENENINYFATEKQSTIRSPHSHSSTSSDELDVGKKSVVGNPFAVVDQESPFKETTKASPSVNDEAISDDNNDDEDDVGPRFDTGFEYDEIEATHSLENAYIWNPKTNVGDRPISQSHIFSENTSFGDHSVKSLEPSETDNHEPASFDLSDGSDSGSESELLSLNPEPSLVVKPSQTSILRKSRIELNDLVEGEPSSDFEEKQMHSQHELKKHNFDQESSNTLEDNDSLNQRLNFGTLTGGLRNKGGLRYPPYTKSATIEKSTESSSITGSQTYSLSYLDSGVSRIEDKKSKVSIQISDSNPDSDSDQKSSKQTYKRPDAFFSDEGTDSDDKVPKQVPNRVRLGSGLSRRTRGSPSAPYSKIHVEPKPETETEPKPIPDTVILDEPRAYARRFKVEDDKQTSESQQPFSTSRKTVETGKTKLTVSEPRVDHLAHTKQEAFKIVPESKNPINEHISSRIAVESEKLKNAKTPNLGSEKSSGENLVKKPSHVHPKLPDYDSLAARLQSLRTDRQVDHASTSFFVASPNLFGSPYHDTCDASHRRVNNASSTDEGSEVALAAIKGAHETGHIGVGEEKWKHFKCACREMHQRKENKADMDLLPVEASSEILKKHRFRSLKMVDLNYEQVLSDVPYGADYGKLDNGLSYYVRLNSKPKMRAALALAVKVGSVLEEEEERGVAHIVEHLAFSATKKYTNHDIVKFLESIGAEFGACQNAVTSADETVYELFVPVDKPELLSQAISVLAEFSSEIRVSAEDLEKERGAVMEEYRVNRNATGRMQDAHWLLMMEGSKYAERLPIGLEKVIRTVSPEIVKRFYTKWYHLQNMSVIAVGDFSDTKSVVELIKTHFGSKVSAVDYVDIPRFLVPSHEEPRISCFVESEAAGSAVMISCKSPVIELRTVKDYKDLLVEAMFYHAMNQRFFKISRKKDPPYFSCSVAADAVVQPVKAYIMTSSCKEKGTLNALESMLTEIARVRLHGFSEREISVARAMMVSEIESAYLERDQVQSTSLREEYLHHFLRKEPVVGIEYEAQLQKTILPNISASEVSKYSENFRTTRSCVIKTIEPRAVATVDDLKTVVLKIDSLEDDGGISPWNEDHIPEEIVTLKPNPGSVVQESEYSNIEATELILSNGMRVCYKCTDFLEDQVLFTGYAYGGLSELPESEYISCSTGSTIAGEIGVFGYRPSMLLDMLAGKRAEIGTKLGAYMRTFYGDCSPTDLETAFQLVYQLFVTEVVPGEEDIKIVMQMSEESINAQERDPYTVFANRVRELNYGNSYFFRPTRINDLRKVDPFKACEYFNKCFKDPSTFTVVIVGNIDPTIARPLILQYLGGIPRPSEPILKYNRDDLKGLPFTFPTTIIREVVRSPMVEAQCSVQLCFPIELKNEKMMEDVHFVGFLSKLIEAKIIQVLRFKHGQIYSAGVSVFLGGNKPSRVGNARGDISVNFSCDPDFALALVSLSLDEILRLQEEGPSDADISTVLEIEQRAHENGLQENYWWLDRILHSYQSRIYSGDVGTSFAVQDDSRSDVRKILTPSTAQQALQKILPFPCKKQYTVVILMPQDSRFQLLKSIVTNAKVRCSYESIKMVVKPKGRKEEVITREYTINLHKRLHGCTFKKKAPKAIKEIKKFAQKAMGTTDVRVDVKLNKYVWSRGIRSVPRRVRVRIARKRNDDEDAKEELYSLVTVAEIPAEGLKGLGTKIIDDED</sequence>
<accession>A0A5N6M685</accession>
<keyword evidence="10" id="KW-0687">Ribonucleoprotein</keyword>
<evidence type="ECO:0000259" key="13">
    <source>
        <dbReference type="Pfam" id="PF05193"/>
    </source>
</evidence>
<keyword evidence="7" id="KW-0862">Zinc</keyword>
<dbReference type="CDD" id="cd00463">
    <property type="entry name" value="Ribosomal_L31e"/>
    <property type="match status" value="1"/>
</dbReference>
<feature type="compositionally biased region" description="Basic and acidic residues" evidence="11">
    <location>
        <begin position="841"/>
        <end position="855"/>
    </location>
</feature>
<feature type="compositionally biased region" description="Basic and acidic residues" evidence="11">
    <location>
        <begin position="678"/>
        <end position="695"/>
    </location>
</feature>
<dbReference type="PANTHER" id="PTHR43690">
    <property type="entry name" value="NARDILYSIN"/>
    <property type="match status" value="1"/>
</dbReference>
<feature type="compositionally biased region" description="Acidic residues" evidence="11">
    <location>
        <begin position="545"/>
        <end position="556"/>
    </location>
</feature>
<feature type="region of interest" description="Disordered" evidence="11">
    <location>
        <begin position="940"/>
        <end position="974"/>
    </location>
</feature>
<dbReference type="Pfam" id="PF05193">
    <property type="entry name" value="Peptidase_M16_C"/>
    <property type="match status" value="2"/>
</dbReference>
<dbReference type="InterPro" id="IPR007863">
    <property type="entry name" value="Peptidase_M16_C"/>
</dbReference>
<dbReference type="GO" id="GO:0046872">
    <property type="term" value="F:metal ion binding"/>
    <property type="evidence" value="ECO:0007669"/>
    <property type="project" value="UniProtKB-KW"/>
</dbReference>
<evidence type="ECO:0000256" key="3">
    <source>
        <dbReference type="ARBA" id="ARBA00010808"/>
    </source>
</evidence>
<feature type="domain" description="Peptidase M16 C-terminal" evidence="13">
    <location>
        <begin position="1772"/>
        <end position="1954"/>
    </location>
</feature>
<dbReference type="FunFam" id="1.20.1260.60:FF:000003">
    <property type="entry name" value="IST1-like protein isoform A"/>
    <property type="match status" value="1"/>
</dbReference>
<reference evidence="14 15" key="1">
    <citation type="submission" date="2019-05" db="EMBL/GenBank/DDBJ databases">
        <title>Mikania micrantha, genome provides insights into the molecular mechanism of rapid growth.</title>
        <authorList>
            <person name="Liu B."/>
        </authorList>
    </citation>
    <scope>NUCLEOTIDE SEQUENCE [LARGE SCALE GENOMIC DNA]</scope>
    <source>
        <strain evidence="14">NLD-2019</strain>
        <tissue evidence="14">Leaf</tissue>
    </source>
</reference>
<feature type="region of interest" description="Disordered" evidence="11">
    <location>
        <begin position="340"/>
        <end position="359"/>
    </location>
</feature>
<dbReference type="GO" id="GO:0004222">
    <property type="term" value="F:metalloendopeptidase activity"/>
    <property type="evidence" value="ECO:0007669"/>
    <property type="project" value="InterPro"/>
</dbReference>
<evidence type="ECO:0000256" key="1">
    <source>
        <dbReference type="ARBA" id="ARBA00005536"/>
    </source>
</evidence>
<comment type="similarity">
    <text evidence="2">Belongs to the peptidase M16 family.</text>
</comment>
<dbReference type="EMBL" id="SZYD01000017">
    <property type="protein sequence ID" value="KAD3068453.1"/>
    <property type="molecule type" value="Genomic_DNA"/>
</dbReference>
<protein>
    <submittedName>
        <fullName evidence="14">Uncharacterized protein</fullName>
    </submittedName>
</protein>
<dbReference type="GO" id="GO:0006412">
    <property type="term" value="P:translation"/>
    <property type="evidence" value="ECO:0007669"/>
    <property type="project" value="InterPro"/>
</dbReference>
<dbReference type="Gene3D" id="3.10.440.10">
    <property type="match status" value="1"/>
</dbReference>
<organism evidence="14 15">
    <name type="scientific">Mikania micrantha</name>
    <name type="common">bitter vine</name>
    <dbReference type="NCBI Taxonomy" id="192012"/>
    <lineage>
        <taxon>Eukaryota</taxon>
        <taxon>Viridiplantae</taxon>
        <taxon>Streptophyta</taxon>
        <taxon>Embryophyta</taxon>
        <taxon>Tracheophyta</taxon>
        <taxon>Spermatophyta</taxon>
        <taxon>Magnoliopsida</taxon>
        <taxon>eudicotyledons</taxon>
        <taxon>Gunneridae</taxon>
        <taxon>Pentapetalae</taxon>
        <taxon>asterids</taxon>
        <taxon>campanulids</taxon>
        <taxon>Asterales</taxon>
        <taxon>Asteraceae</taxon>
        <taxon>Asteroideae</taxon>
        <taxon>Heliantheae alliance</taxon>
        <taxon>Eupatorieae</taxon>
        <taxon>Mikania</taxon>
    </lineage>
</organism>
<feature type="compositionally biased region" description="Polar residues" evidence="11">
    <location>
        <begin position="340"/>
        <end position="353"/>
    </location>
</feature>
<dbReference type="InterPro" id="IPR011765">
    <property type="entry name" value="Pept_M16_N"/>
</dbReference>
<feature type="domain" description="Peptidase M16 N-terminal" evidence="12">
    <location>
        <begin position="1129"/>
        <end position="1249"/>
    </location>
</feature>
<dbReference type="InterPro" id="IPR011249">
    <property type="entry name" value="Metalloenz_LuxS/M16"/>
</dbReference>
<keyword evidence="5" id="KW-0479">Metal-binding</keyword>
<dbReference type="Pfam" id="PF00675">
    <property type="entry name" value="Peptidase_M16"/>
    <property type="match status" value="1"/>
</dbReference>
<keyword evidence="8" id="KW-0689">Ribosomal protein</keyword>
<evidence type="ECO:0000256" key="7">
    <source>
        <dbReference type="ARBA" id="ARBA00022833"/>
    </source>
</evidence>
<evidence type="ECO:0000259" key="12">
    <source>
        <dbReference type="Pfam" id="PF00675"/>
    </source>
</evidence>
<dbReference type="InterPro" id="IPR020052">
    <property type="entry name" value="Ribosomal_eL31_CS"/>
</dbReference>
<dbReference type="Gene3D" id="1.20.1260.60">
    <property type="entry name" value="Vacuolar protein sorting-associated protein Ist1"/>
    <property type="match status" value="1"/>
</dbReference>
<feature type="compositionally biased region" description="Low complexity" evidence="11">
    <location>
        <begin position="627"/>
        <end position="649"/>
    </location>
</feature>
<feature type="region of interest" description="Disordered" evidence="11">
    <location>
        <begin position="226"/>
        <end position="253"/>
    </location>
</feature>
<dbReference type="InterPro" id="IPR042277">
    <property type="entry name" value="IST1-like"/>
</dbReference>
<feature type="region of interest" description="Disordered" evidence="11">
    <location>
        <begin position="771"/>
        <end position="858"/>
    </location>
</feature>
<evidence type="ECO:0000256" key="6">
    <source>
        <dbReference type="ARBA" id="ARBA00022801"/>
    </source>
</evidence>
<dbReference type="Gene3D" id="3.30.830.10">
    <property type="entry name" value="Metalloenzyme, LuxS/M16 peptidase-like"/>
    <property type="match status" value="4"/>
</dbReference>
<feature type="compositionally biased region" description="Polar residues" evidence="11">
    <location>
        <begin position="696"/>
        <end position="716"/>
    </location>
</feature>
<feature type="region of interest" description="Disordered" evidence="11">
    <location>
        <begin position="454"/>
        <end position="562"/>
    </location>
</feature>
<dbReference type="SUPFAM" id="SSF63411">
    <property type="entry name" value="LuxS/MPP-like metallohydrolase"/>
    <property type="match status" value="3"/>
</dbReference>
<dbReference type="PANTHER" id="PTHR43690:SF34">
    <property type="entry name" value="ZINC PROTEASE PQQL-LIKE"/>
    <property type="match status" value="1"/>
</dbReference>
<evidence type="ECO:0000256" key="5">
    <source>
        <dbReference type="ARBA" id="ARBA00022723"/>
    </source>
</evidence>
<gene>
    <name evidence="14" type="ORF">E3N88_36333</name>
</gene>
<dbReference type="InterPro" id="IPR000054">
    <property type="entry name" value="Ribosomal_eL31"/>
</dbReference>
<feature type="compositionally biased region" description="Low complexity" evidence="11">
    <location>
        <begin position="240"/>
        <end position="253"/>
    </location>
</feature>
<evidence type="ECO:0000256" key="10">
    <source>
        <dbReference type="ARBA" id="ARBA00023274"/>
    </source>
</evidence>
<feature type="domain" description="Peptidase M16 C-terminal" evidence="13">
    <location>
        <begin position="1285"/>
        <end position="1466"/>
    </location>
</feature>
<comment type="similarity">
    <text evidence="1">Belongs to the IST1 family.</text>
</comment>
<feature type="region of interest" description="Disordered" evidence="11">
    <location>
        <begin position="381"/>
        <end position="420"/>
    </location>
</feature>
<proteinExistence type="inferred from homology"/>
<evidence type="ECO:0000256" key="8">
    <source>
        <dbReference type="ARBA" id="ARBA00022980"/>
    </source>
</evidence>
<feature type="compositionally biased region" description="Low complexity" evidence="11">
    <location>
        <begin position="733"/>
        <end position="749"/>
    </location>
</feature>
<feature type="compositionally biased region" description="Low complexity" evidence="11">
    <location>
        <begin position="495"/>
        <end position="507"/>
    </location>
</feature>
<dbReference type="PROSITE" id="PS00143">
    <property type="entry name" value="INSULINASE"/>
    <property type="match status" value="1"/>
</dbReference>
<feature type="region of interest" description="Disordered" evidence="11">
    <location>
        <begin position="874"/>
        <end position="899"/>
    </location>
</feature>
<comment type="similarity">
    <text evidence="3">Belongs to the eukaryotic ribosomal protein eL31 family.</text>
</comment>
<dbReference type="GO" id="GO:0006508">
    <property type="term" value="P:proteolysis"/>
    <property type="evidence" value="ECO:0007669"/>
    <property type="project" value="UniProtKB-KW"/>
</dbReference>
<dbReference type="InterPro" id="IPR023621">
    <property type="entry name" value="Ribosomal_eL31_dom_sf"/>
</dbReference>
<dbReference type="Pfam" id="PF01198">
    <property type="entry name" value="Ribosomal_L31e"/>
    <property type="match status" value="1"/>
</dbReference>
<dbReference type="InterPro" id="IPR050626">
    <property type="entry name" value="Peptidase_M16"/>
</dbReference>
<keyword evidence="4" id="KW-0645">Protease</keyword>
<feature type="compositionally biased region" description="Basic and acidic residues" evidence="11">
    <location>
        <begin position="454"/>
        <end position="470"/>
    </location>
</feature>
<feature type="compositionally biased region" description="Low complexity" evidence="11">
    <location>
        <begin position="388"/>
        <end position="398"/>
    </location>
</feature>
<evidence type="ECO:0000313" key="14">
    <source>
        <dbReference type="EMBL" id="KAD3068453.1"/>
    </source>
</evidence>
<dbReference type="OrthoDB" id="10251424at2759"/>
<dbReference type="PROSITE" id="PS01144">
    <property type="entry name" value="RIBOSOMAL_L31E"/>
    <property type="match status" value="1"/>
</dbReference>
<evidence type="ECO:0000256" key="2">
    <source>
        <dbReference type="ARBA" id="ARBA00007261"/>
    </source>
</evidence>
<feature type="region of interest" description="Disordered" evidence="11">
    <location>
        <begin position="672"/>
        <end position="749"/>
    </location>
</feature>
<dbReference type="SUPFAM" id="SSF54575">
    <property type="entry name" value="Ribosomal protein L31e"/>
    <property type="match status" value="1"/>
</dbReference>
<comment type="caution">
    <text evidence="14">The sequence shown here is derived from an EMBL/GenBank/DDBJ whole genome shotgun (WGS) entry which is preliminary data.</text>
</comment>
<evidence type="ECO:0000313" key="15">
    <source>
        <dbReference type="Proteomes" id="UP000326396"/>
    </source>
</evidence>
<name>A0A5N6M685_9ASTR</name>
<evidence type="ECO:0000256" key="4">
    <source>
        <dbReference type="ARBA" id="ARBA00022670"/>
    </source>
</evidence>
<dbReference type="SMART" id="SM01380">
    <property type="entry name" value="Ribosomal_L31e"/>
    <property type="match status" value="1"/>
</dbReference>
<dbReference type="FunFam" id="3.10.440.10:FF:000001">
    <property type="entry name" value="60S ribosomal protein L31"/>
    <property type="match status" value="1"/>
</dbReference>
<feature type="region of interest" description="Disordered" evidence="11">
    <location>
        <begin position="175"/>
        <end position="201"/>
    </location>
</feature>
<feature type="compositionally biased region" description="Polar residues" evidence="11">
    <location>
        <begin position="230"/>
        <end position="239"/>
    </location>
</feature>